<dbReference type="Pfam" id="PF06123">
    <property type="entry name" value="CreD"/>
    <property type="match status" value="1"/>
</dbReference>
<dbReference type="Proteomes" id="UP001180487">
    <property type="component" value="Unassembled WGS sequence"/>
</dbReference>
<name>A0ABU2C8A7_9BURK</name>
<dbReference type="EMBL" id="JAVDXT010000002">
    <property type="protein sequence ID" value="MDR7377561.1"/>
    <property type="molecule type" value="Genomic_DNA"/>
</dbReference>
<reference evidence="2 3" key="1">
    <citation type="submission" date="2023-07" db="EMBL/GenBank/DDBJ databases">
        <title>Sorghum-associated microbial communities from plants grown in Nebraska, USA.</title>
        <authorList>
            <person name="Schachtman D."/>
        </authorList>
    </citation>
    <scope>NUCLEOTIDE SEQUENCE [LARGE SCALE GENOMIC DNA]</scope>
    <source>
        <strain evidence="2 3">BE313</strain>
    </source>
</reference>
<feature type="transmembrane region" description="Helical" evidence="1">
    <location>
        <begin position="374"/>
        <end position="392"/>
    </location>
</feature>
<dbReference type="PANTHER" id="PTHR30092:SF0">
    <property type="entry name" value="INNER MEMBRANE PROTEIN CRED"/>
    <property type="match status" value="1"/>
</dbReference>
<protein>
    <submittedName>
        <fullName evidence="2">Inner membrane protein</fullName>
    </submittedName>
</protein>
<keyword evidence="1" id="KW-1133">Transmembrane helix</keyword>
<dbReference type="RefSeq" id="WP_310373199.1">
    <property type="nucleotide sequence ID" value="NZ_JAVDXT010000002.1"/>
</dbReference>
<dbReference type="PANTHER" id="PTHR30092">
    <property type="entry name" value="INNER MEMBRANE PROTEIN CRED"/>
    <property type="match status" value="1"/>
</dbReference>
<keyword evidence="3" id="KW-1185">Reference proteome</keyword>
<dbReference type="InterPro" id="IPR010364">
    <property type="entry name" value="Uncharacterised_IM_CreD"/>
</dbReference>
<accession>A0ABU2C8A7</accession>
<feature type="transmembrane region" description="Helical" evidence="1">
    <location>
        <begin position="323"/>
        <end position="341"/>
    </location>
</feature>
<proteinExistence type="predicted"/>
<sequence>MKSIIFGKLGGLMLVAVLLLIGLGQITGLVRERQALHQNAVSSVAQSLAGSQTLLGPLVQVSCTEEWTTLSDKGPLTQRREFVRVAAPSTLNLGGTSQVEARARGLHATQVFTFKSRITAHWTDLKALEGGRQHADSKLQCGPPLLMLAVSDARGIRQADVQVNGAAQAVRAGTQHAAYPRGVQASLPAGTNPAAPLTADIELELLGTESLNIVPLGSATQISLTSNWPHPSFYGQFLPSERKVSDKGFEASWRVSALASSAQQAVLNGGRLCNGNNDSQAYNAARAASAETTAANTACVETLGVSFIDPINTYSLSDRATKYGLLFIALTFVAVGLFEFMRGLRVHPVQYFLVGAAISIFFLLLVSLSEHLPFDAAYAIGASACVLLLSYYASHMLHSWKRGLPFGAGIAALYGLLYMLLQLEQTALVVGALALFSVLAAVMMLTRKVDWYGRLQSPPIATSAAQPEAP</sequence>
<keyword evidence="1" id="KW-0472">Membrane</keyword>
<feature type="transmembrane region" description="Helical" evidence="1">
    <location>
        <begin position="404"/>
        <end position="421"/>
    </location>
</feature>
<evidence type="ECO:0000313" key="3">
    <source>
        <dbReference type="Proteomes" id="UP001180487"/>
    </source>
</evidence>
<dbReference type="NCBIfam" id="NF008712">
    <property type="entry name" value="PRK11715.1-1"/>
    <property type="match status" value="1"/>
</dbReference>
<feature type="transmembrane region" description="Helical" evidence="1">
    <location>
        <begin position="348"/>
        <end position="368"/>
    </location>
</feature>
<organism evidence="2 3">
    <name type="scientific">Rhodoferax ferrireducens</name>
    <dbReference type="NCBI Taxonomy" id="192843"/>
    <lineage>
        <taxon>Bacteria</taxon>
        <taxon>Pseudomonadati</taxon>
        <taxon>Pseudomonadota</taxon>
        <taxon>Betaproteobacteria</taxon>
        <taxon>Burkholderiales</taxon>
        <taxon>Comamonadaceae</taxon>
        <taxon>Rhodoferax</taxon>
    </lineage>
</organism>
<dbReference type="PIRSF" id="PIRSF004548">
    <property type="entry name" value="CreD"/>
    <property type="match status" value="1"/>
</dbReference>
<feature type="transmembrane region" description="Helical" evidence="1">
    <location>
        <begin position="427"/>
        <end position="446"/>
    </location>
</feature>
<evidence type="ECO:0000256" key="1">
    <source>
        <dbReference type="SAM" id="Phobius"/>
    </source>
</evidence>
<comment type="caution">
    <text evidence="2">The sequence shown here is derived from an EMBL/GenBank/DDBJ whole genome shotgun (WGS) entry which is preliminary data.</text>
</comment>
<keyword evidence="1" id="KW-0812">Transmembrane</keyword>
<gene>
    <name evidence="2" type="ORF">J2X19_002240</name>
</gene>
<evidence type="ECO:0000313" key="2">
    <source>
        <dbReference type="EMBL" id="MDR7377561.1"/>
    </source>
</evidence>